<comment type="caution">
    <text evidence="2">The sequence shown here is derived from an EMBL/GenBank/DDBJ whole genome shotgun (WGS) entry which is preliminary data.</text>
</comment>
<dbReference type="InterPro" id="IPR005149">
    <property type="entry name" value="Tscrpt_reg_PadR_N"/>
</dbReference>
<dbReference type="PANTHER" id="PTHR33169">
    <property type="entry name" value="PADR-FAMILY TRANSCRIPTIONAL REGULATOR"/>
    <property type="match status" value="1"/>
</dbReference>
<feature type="domain" description="Transcription regulator PadR N-terminal" evidence="1">
    <location>
        <begin position="19"/>
        <end position="91"/>
    </location>
</feature>
<keyword evidence="3" id="KW-1185">Reference proteome</keyword>
<proteinExistence type="predicted"/>
<reference evidence="3" key="1">
    <citation type="journal article" date="2019" name="Int. J. Syst. Evol. Microbiol.">
        <title>The Global Catalogue of Microorganisms (GCM) 10K type strain sequencing project: providing services to taxonomists for standard genome sequencing and annotation.</title>
        <authorList>
            <consortium name="The Broad Institute Genomics Platform"/>
            <consortium name="The Broad Institute Genome Sequencing Center for Infectious Disease"/>
            <person name="Wu L."/>
            <person name="Ma J."/>
        </authorList>
    </citation>
    <scope>NUCLEOTIDE SEQUENCE [LARGE SCALE GENOMIC DNA]</scope>
    <source>
        <strain evidence="3">CGMCC 1.12769</strain>
    </source>
</reference>
<sequence>MNMNEWISQVRRGIVEYSILLLLKQNKRYGYEFTTLLSKWQILSVTEGTLYPLLRRLSKEKYIESFWQESASGPPRKYYMLTPLGEELLEEMSGEWKNLVDAIQQIDQLEQTEEKP</sequence>
<dbReference type="Proteomes" id="UP000659344">
    <property type="component" value="Unassembled WGS sequence"/>
</dbReference>
<protein>
    <submittedName>
        <fullName evidence="2">PadR family transcriptional regulator</fullName>
    </submittedName>
</protein>
<evidence type="ECO:0000313" key="2">
    <source>
        <dbReference type="EMBL" id="GGH29048.1"/>
    </source>
</evidence>
<accession>A0ABQ1YLK1</accession>
<dbReference type="InterPro" id="IPR052509">
    <property type="entry name" value="Metal_resp_DNA-bind_regulator"/>
</dbReference>
<dbReference type="SUPFAM" id="SSF46785">
    <property type="entry name" value="Winged helix' DNA-binding domain"/>
    <property type="match status" value="1"/>
</dbReference>
<dbReference type="Pfam" id="PF03551">
    <property type="entry name" value="PadR"/>
    <property type="match status" value="1"/>
</dbReference>
<dbReference type="InterPro" id="IPR036390">
    <property type="entry name" value="WH_DNA-bd_sf"/>
</dbReference>
<dbReference type="Gene3D" id="1.10.10.10">
    <property type="entry name" value="Winged helix-like DNA-binding domain superfamily/Winged helix DNA-binding domain"/>
    <property type="match status" value="1"/>
</dbReference>
<organism evidence="2 3">
    <name type="scientific">Paenibacillus segetis</name>
    <dbReference type="NCBI Taxonomy" id="1325360"/>
    <lineage>
        <taxon>Bacteria</taxon>
        <taxon>Bacillati</taxon>
        <taxon>Bacillota</taxon>
        <taxon>Bacilli</taxon>
        <taxon>Bacillales</taxon>
        <taxon>Paenibacillaceae</taxon>
        <taxon>Paenibacillus</taxon>
    </lineage>
</organism>
<dbReference type="EMBL" id="BMFT01000001">
    <property type="protein sequence ID" value="GGH29048.1"/>
    <property type="molecule type" value="Genomic_DNA"/>
</dbReference>
<evidence type="ECO:0000259" key="1">
    <source>
        <dbReference type="Pfam" id="PF03551"/>
    </source>
</evidence>
<dbReference type="InterPro" id="IPR036388">
    <property type="entry name" value="WH-like_DNA-bd_sf"/>
</dbReference>
<gene>
    <name evidence="2" type="ORF">GCM10008013_31410</name>
</gene>
<name>A0ABQ1YLK1_9BACL</name>
<evidence type="ECO:0000313" key="3">
    <source>
        <dbReference type="Proteomes" id="UP000659344"/>
    </source>
</evidence>
<dbReference type="PANTHER" id="PTHR33169:SF14">
    <property type="entry name" value="TRANSCRIPTIONAL REGULATOR RV3488"/>
    <property type="match status" value="1"/>
</dbReference>